<feature type="domain" description="Cytochrome c" evidence="6">
    <location>
        <begin position="34"/>
        <end position="172"/>
    </location>
</feature>
<keyword evidence="1 4" id="KW-0349">Heme</keyword>
<dbReference type="InterPro" id="IPR051459">
    <property type="entry name" value="Cytochrome_c-type_DH"/>
</dbReference>
<dbReference type="OrthoDB" id="9811281at2"/>
<comment type="caution">
    <text evidence="7">The sequence shown here is derived from an EMBL/GenBank/DDBJ whole genome shotgun (WGS) entry which is preliminary data.</text>
</comment>
<dbReference type="PANTHER" id="PTHR35008:SF4">
    <property type="entry name" value="BLL4482 PROTEIN"/>
    <property type="match status" value="1"/>
</dbReference>
<dbReference type="GO" id="GO:0046872">
    <property type="term" value="F:metal ion binding"/>
    <property type="evidence" value="ECO:0007669"/>
    <property type="project" value="UniProtKB-KW"/>
</dbReference>
<dbReference type="Pfam" id="PF00034">
    <property type="entry name" value="Cytochrom_C"/>
    <property type="match status" value="1"/>
</dbReference>
<dbReference type="PROSITE" id="PS51007">
    <property type="entry name" value="CYTC"/>
    <property type="match status" value="1"/>
</dbReference>
<dbReference type="Gene3D" id="1.10.760.10">
    <property type="entry name" value="Cytochrome c-like domain"/>
    <property type="match status" value="1"/>
</dbReference>
<dbReference type="RefSeq" id="WP_132542994.1">
    <property type="nucleotide sequence ID" value="NZ_SLWY01000012.1"/>
</dbReference>
<feature type="signal peptide" evidence="5">
    <location>
        <begin position="1"/>
        <end position="29"/>
    </location>
</feature>
<dbReference type="GO" id="GO:0020037">
    <property type="term" value="F:heme binding"/>
    <property type="evidence" value="ECO:0007669"/>
    <property type="project" value="InterPro"/>
</dbReference>
<evidence type="ECO:0000256" key="3">
    <source>
        <dbReference type="ARBA" id="ARBA00023004"/>
    </source>
</evidence>
<keyword evidence="3 4" id="KW-0408">Iron</keyword>
<name>A0A4R2L2P4_9GAMM</name>
<evidence type="ECO:0000313" key="7">
    <source>
        <dbReference type="EMBL" id="TCO80754.1"/>
    </source>
</evidence>
<organism evidence="7 8">
    <name type="scientific">Plasticicumulans lactativorans</name>
    <dbReference type="NCBI Taxonomy" id="1133106"/>
    <lineage>
        <taxon>Bacteria</taxon>
        <taxon>Pseudomonadati</taxon>
        <taxon>Pseudomonadota</taxon>
        <taxon>Gammaproteobacteria</taxon>
        <taxon>Candidatus Competibacteraceae</taxon>
        <taxon>Plasticicumulans</taxon>
    </lineage>
</organism>
<dbReference type="EMBL" id="SLWY01000012">
    <property type="protein sequence ID" value="TCO80754.1"/>
    <property type="molecule type" value="Genomic_DNA"/>
</dbReference>
<dbReference type="PANTHER" id="PTHR35008">
    <property type="entry name" value="BLL4482 PROTEIN-RELATED"/>
    <property type="match status" value="1"/>
</dbReference>
<dbReference type="InterPro" id="IPR009056">
    <property type="entry name" value="Cyt_c-like_dom"/>
</dbReference>
<keyword evidence="2 4" id="KW-0479">Metal-binding</keyword>
<evidence type="ECO:0000256" key="2">
    <source>
        <dbReference type="ARBA" id="ARBA00022723"/>
    </source>
</evidence>
<dbReference type="GO" id="GO:0009055">
    <property type="term" value="F:electron transfer activity"/>
    <property type="evidence" value="ECO:0007669"/>
    <property type="project" value="InterPro"/>
</dbReference>
<feature type="chain" id="PRO_5020704201" evidence="5">
    <location>
        <begin position="30"/>
        <end position="189"/>
    </location>
</feature>
<evidence type="ECO:0000256" key="1">
    <source>
        <dbReference type="ARBA" id="ARBA00022617"/>
    </source>
</evidence>
<proteinExistence type="predicted"/>
<gene>
    <name evidence="7" type="ORF">EV699_11290</name>
</gene>
<dbReference type="InterPro" id="IPR036909">
    <property type="entry name" value="Cyt_c-like_dom_sf"/>
</dbReference>
<evidence type="ECO:0000256" key="5">
    <source>
        <dbReference type="SAM" id="SignalP"/>
    </source>
</evidence>
<accession>A0A4R2L2P4</accession>
<keyword evidence="5" id="KW-0732">Signal</keyword>
<reference evidence="7 8" key="1">
    <citation type="submission" date="2019-03" db="EMBL/GenBank/DDBJ databases">
        <title>Genomic Encyclopedia of Type Strains, Phase IV (KMG-IV): sequencing the most valuable type-strain genomes for metagenomic binning, comparative biology and taxonomic classification.</title>
        <authorList>
            <person name="Goeker M."/>
        </authorList>
    </citation>
    <scope>NUCLEOTIDE SEQUENCE [LARGE SCALE GENOMIC DNA]</scope>
    <source>
        <strain evidence="7 8">DSM 25287</strain>
    </source>
</reference>
<dbReference type="AlphaFoldDB" id="A0A4R2L2P4"/>
<keyword evidence="8" id="KW-1185">Reference proteome</keyword>
<dbReference type="SUPFAM" id="SSF46626">
    <property type="entry name" value="Cytochrome c"/>
    <property type="match status" value="1"/>
</dbReference>
<sequence length="189" mass="19588">MTTRHTSSVRAALAAAVLATTLPPAAALAAGDAAASARGAYIATTSGCVDCHMPTVMGPKGPEKALSLGLSGHPESLVMGTPPALSGNWVWVGAGTVTAFAGPWGVSYAANLTPDKETGIGNWREEDFVAALRSGRHMGVGRPIMPPMPWELIGKMSDDDLKAIYAFLQSQPPVRNRVPDYQPPAVAAQ</sequence>
<evidence type="ECO:0000313" key="8">
    <source>
        <dbReference type="Proteomes" id="UP000295765"/>
    </source>
</evidence>
<protein>
    <submittedName>
        <fullName evidence="7">Cytochrome c</fullName>
    </submittedName>
</protein>
<evidence type="ECO:0000256" key="4">
    <source>
        <dbReference type="PROSITE-ProRule" id="PRU00433"/>
    </source>
</evidence>
<evidence type="ECO:0000259" key="6">
    <source>
        <dbReference type="PROSITE" id="PS51007"/>
    </source>
</evidence>
<dbReference type="Proteomes" id="UP000295765">
    <property type="component" value="Unassembled WGS sequence"/>
</dbReference>